<dbReference type="InterPro" id="IPR002083">
    <property type="entry name" value="MATH/TRAF_dom"/>
</dbReference>
<dbReference type="SUPFAM" id="SSF49599">
    <property type="entry name" value="TRAF domain-like"/>
    <property type="match status" value="2"/>
</dbReference>
<keyword evidence="3" id="KW-1185">Reference proteome</keyword>
<organism evidence="2 3">
    <name type="scientific">Citrus sinensis</name>
    <name type="common">Sweet orange</name>
    <name type="synonym">Citrus aurantium var. sinensis</name>
    <dbReference type="NCBI Taxonomy" id="2711"/>
    <lineage>
        <taxon>Eukaryota</taxon>
        <taxon>Viridiplantae</taxon>
        <taxon>Streptophyta</taxon>
        <taxon>Embryophyta</taxon>
        <taxon>Tracheophyta</taxon>
        <taxon>Spermatophyta</taxon>
        <taxon>Magnoliopsida</taxon>
        <taxon>eudicotyledons</taxon>
        <taxon>Gunneridae</taxon>
        <taxon>Pentapetalae</taxon>
        <taxon>rosids</taxon>
        <taxon>malvids</taxon>
        <taxon>Sapindales</taxon>
        <taxon>Rutaceae</taxon>
        <taxon>Aurantioideae</taxon>
        <taxon>Citrus</taxon>
    </lineage>
</organism>
<dbReference type="SMR" id="A0A067ECS4"/>
<feature type="non-terminal residue" evidence="2">
    <location>
        <position position="1"/>
    </location>
</feature>
<dbReference type="Gene3D" id="2.60.210.10">
    <property type="entry name" value="Apoptosis, Tumor Necrosis Factor Receptor Associated Protein 2, Chain A"/>
    <property type="match status" value="2"/>
</dbReference>
<reference evidence="2 3" key="1">
    <citation type="submission" date="2014-04" db="EMBL/GenBank/DDBJ databases">
        <authorList>
            <consortium name="International Citrus Genome Consortium"/>
            <person name="Gmitter F."/>
            <person name="Chen C."/>
            <person name="Farmerie W."/>
            <person name="Harkins T."/>
            <person name="Desany B."/>
            <person name="Mohiuddin M."/>
            <person name="Kodira C."/>
            <person name="Borodovsky M."/>
            <person name="Lomsadze A."/>
            <person name="Burns P."/>
            <person name="Jenkins J."/>
            <person name="Prochnik S."/>
            <person name="Shu S."/>
            <person name="Chapman J."/>
            <person name="Pitluck S."/>
            <person name="Schmutz J."/>
            <person name="Rokhsar D."/>
        </authorList>
    </citation>
    <scope>NUCLEOTIDE SEQUENCE</scope>
</reference>
<gene>
    <name evidence="2" type="ORF">CISIN_1g047770mg</name>
</gene>
<dbReference type="Pfam" id="PF22486">
    <property type="entry name" value="MATH_2"/>
    <property type="match status" value="2"/>
</dbReference>
<evidence type="ECO:0000313" key="2">
    <source>
        <dbReference type="EMBL" id="KDO49027.1"/>
    </source>
</evidence>
<accession>A0A067ECS4</accession>
<protein>
    <recommendedName>
        <fullName evidence="1">MATH domain-containing protein</fullName>
    </recommendedName>
</protein>
<evidence type="ECO:0000313" key="3">
    <source>
        <dbReference type="Proteomes" id="UP000027120"/>
    </source>
</evidence>
<feature type="domain" description="MATH" evidence="1">
    <location>
        <begin position="11"/>
        <end position="141"/>
    </location>
</feature>
<dbReference type="InterPro" id="IPR008974">
    <property type="entry name" value="TRAF-like"/>
</dbReference>
<dbReference type="CDD" id="cd00121">
    <property type="entry name" value="MATH"/>
    <property type="match status" value="2"/>
</dbReference>
<name>A0A067ECS4_CITSI</name>
<proteinExistence type="predicted"/>
<feature type="domain" description="MATH" evidence="1">
    <location>
        <begin position="162"/>
        <end position="287"/>
    </location>
</feature>
<dbReference type="eggNOG" id="KOG1987">
    <property type="taxonomic scope" value="Eukaryota"/>
</dbReference>
<evidence type="ECO:0000259" key="1">
    <source>
        <dbReference type="PROSITE" id="PS50144"/>
    </source>
</evidence>
<dbReference type="Proteomes" id="UP000027120">
    <property type="component" value="Unassembled WGS sequence"/>
</dbReference>
<dbReference type="PaxDb" id="2711-XP_006470468.1"/>
<sequence>RFPREIRNSPPAHYTVELNSYSKLFRPEKLEIFESGLFEAGNYKWRLVFYPNGNKQDDGDGYISLYLKIDGCNTCSDNWSVHVNYKLFVLYKDNEFLAHRAEGPIRRFDHNKHEWGFGKFLSLDTLHEYLANDTLVLGAEVFVIVSTGRKECVSILKNPDGATTRTWKIPKFSALDDNPRFSQAYTVDERKWKLRLYPMGTAAGKGEFLALHLMLVDVLDPAPKRAVFAEFDLLLVDQKRHSNSFKRQYSKWFSAQCYVLGHRKFISLTDLYQSDVVGDTLIIELQFLSVSAVRLLNC</sequence>
<dbReference type="AlphaFoldDB" id="A0A067ECS4"/>
<dbReference type="PANTHER" id="PTHR46162">
    <property type="entry name" value="TRAF-LIKE FAMILY PROTEIN"/>
    <property type="match status" value="1"/>
</dbReference>
<dbReference type="PANTHER" id="PTHR46162:SF40">
    <property type="entry name" value="TRAF-LIKE FAMILY PROTEIN"/>
    <property type="match status" value="1"/>
</dbReference>
<dbReference type="EMBL" id="KK785124">
    <property type="protein sequence ID" value="KDO49027.1"/>
    <property type="molecule type" value="Genomic_DNA"/>
</dbReference>
<dbReference type="SMART" id="SM00061">
    <property type="entry name" value="MATH"/>
    <property type="match status" value="2"/>
</dbReference>
<dbReference type="PROSITE" id="PS50144">
    <property type="entry name" value="MATH"/>
    <property type="match status" value="2"/>
</dbReference>